<keyword evidence="2" id="KW-1185">Reference proteome</keyword>
<evidence type="ECO:0000313" key="1">
    <source>
        <dbReference type="EMBL" id="KAE9400062.1"/>
    </source>
</evidence>
<reference evidence="1" key="1">
    <citation type="journal article" date="2019" name="Environ. Microbiol.">
        <title>Fungal ecological strategies reflected in gene transcription - a case study of two litter decomposers.</title>
        <authorList>
            <person name="Barbi F."/>
            <person name="Kohler A."/>
            <person name="Barry K."/>
            <person name="Baskaran P."/>
            <person name="Daum C."/>
            <person name="Fauchery L."/>
            <person name="Ihrmark K."/>
            <person name="Kuo A."/>
            <person name="LaButti K."/>
            <person name="Lipzen A."/>
            <person name="Morin E."/>
            <person name="Grigoriev I.V."/>
            <person name="Henrissat B."/>
            <person name="Lindahl B."/>
            <person name="Martin F."/>
        </authorList>
    </citation>
    <scope>NUCLEOTIDE SEQUENCE</scope>
    <source>
        <strain evidence="1">JB14</strain>
    </source>
</reference>
<proteinExistence type="predicted"/>
<organism evidence="1 2">
    <name type="scientific">Gymnopus androsaceus JB14</name>
    <dbReference type="NCBI Taxonomy" id="1447944"/>
    <lineage>
        <taxon>Eukaryota</taxon>
        <taxon>Fungi</taxon>
        <taxon>Dikarya</taxon>
        <taxon>Basidiomycota</taxon>
        <taxon>Agaricomycotina</taxon>
        <taxon>Agaricomycetes</taxon>
        <taxon>Agaricomycetidae</taxon>
        <taxon>Agaricales</taxon>
        <taxon>Marasmiineae</taxon>
        <taxon>Omphalotaceae</taxon>
        <taxon>Gymnopus</taxon>
    </lineage>
</organism>
<protein>
    <submittedName>
        <fullName evidence="1">Uncharacterized protein</fullName>
    </submittedName>
</protein>
<evidence type="ECO:0000313" key="2">
    <source>
        <dbReference type="Proteomes" id="UP000799118"/>
    </source>
</evidence>
<sequence length="517" mass="59767">MAMHEILRIMMQMTKWHGGKGTNRGFDFWTRPGQYDYRKAFATTELACTAAIRSKYAFIPLITTLTYYALLCKAYWVPESSTLMEVSQTAWIQYIAKKSRYQEECVWMLISTLLVKTKRVGGVIDMKSCGFIHSIPLIQEFDPNCIILLHWGEDFDIRQYPTMINIKTPSEEQVIALRHQKKSRSIHTFPDRQIDTEQIYGRHIPPKERLPWIDRVCSQLPALRFTSNQDGLQLSHYLPVEIGSGQLDGEEMLAFFERCTQWSAEYKQTESKIQRRNQEDHAAIIRKNAMYPSTTSGITIWGYEDIIWADFAPENRRFDDIRLEWDLCHDFKNAIVIHSASNPSTPQQPMLTMEPLTLDNKQTAPLFDVATPELDNMASDLQEMLPLAYKLTIAMDQAQVYYGMVKIESPINHNFAIQKPMQLYEIGILCGQERTTVENLAVPLKVLQDFFGIMNEAKMIAEIPSKIWLPLDEREQFQTVIRSLGVWKEILNGTIHYILDPQQEGPDQKLTLIIPDA</sequence>
<dbReference type="Proteomes" id="UP000799118">
    <property type="component" value="Unassembled WGS sequence"/>
</dbReference>
<gene>
    <name evidence="1" type="ORF">BT96DRAFT_993381</name>
</gene>
<name>A0A6A4HM90_9AGAR</name>
<accession>A0A6A4HM90</accession>
<dbReference type="EMBL" id="ML769461">
    <property type="protein sequence ID" value="KAE9400062.1"/>
    <property type="molecule type" value="Genomic_DNA"/>
</dbReference>
<dbReference type="AlphaFoldDB" id="A0A6A4HM90"/>
<dbReference type="OrthoDB" id="3237250at2759"/>